<sequence length="128" mass="15050">MKQHCDELRNFYYSNARVRRQRTYELQKRKFIARLCSNERSMCKQSQNTSKKCLLIMFVGDRGLCIGSKIKGFLKYGGNWKSNKDSLYTTVCITNEHNTSQTCLFCFKKLLNPYRLVQGKTIQLSLNK</sequence>
<proteinExistence type="predicted"/>
<reference evidence="1 2" key="1">
    <citation type="journal article" date="2016" name="Proc. Natl. Acad. Sci. U.S.A.">
        <title>Lipid metabolic changes in an early divergent fungus govern the establishment of a mutualistic symbiosis with endobacteria.</title>
        <authorList>
            <person name="Lastovetsky O.A."/>
            <person name="Gaspar M.L."/>
            <person name="Mondo S.J."/>
            <person name="LaButti K.M."/>
            <person name="Sandor L."/>
            <person name="Grigoriev I.V."/>
            <person name="Henry S.A."/>
            <person name="Pawlowska T.E."/>
        </authorList>
    </citation>
    <scope>NUCLEOTIDE SEQUENCE [LARGE SCALE GENOMIC DNA]</scope>
    <source>
        <strain evidence="1 2">ATCC 52813</strain>
    </source>
</reference>
<accession>A0A2G4SF03</accession>
<dbReference type="STRING" id="1340429.A0A2G4SF03"/>
<dbReference type="AlphaFoldDB" id="A0A2G4SF03"/>
<protein>
    <submittedName>
        <fullName evidence="1">Uncharacterized protein</fullName>
    </submittedName>
</protein>
<name>A0A2G4SF03_RHIZD</name>
<dbReference type="RefSeq" id="XP_023461071.1">
    <property type="nucleotide sequence ID" value="XM_023612507.1"/>
</dbReference>
<evidence type="ECO:0000313" key="2">
    <source>
        <dbReference type="Proteomes" id="UP000242254"/>
    </source>
</evidence>
<organism evidence="1 2">
    <name type="scientific">Rhizopus microsporus ATCC 52813</name>
    <dbReference type="NCBI Taxonomy" id="1340429"/>
    <lineage>
        <taxon>Eukaryota</taxon>
        <taxon>Fungi</taxon>
        <taxon>Fungi incertae sedis</taxon>
        <taxon>Mucoromycota</taxon>
        <taxon>Mucoromycotina</taxon>
        <taxon>Mucoromycetes</taxon>
        <taxon>Mucorales</taxon>
        <taxon>Mucorineae</taxon>
        <taxon>Rhizopodaceae</taxon>
        <taxon>Rhizopus</taxon>
    </lineage>
</organism>
<dbReference type="EMBL" id="KZ303878">
    <property type="protein sequence ID" value="PHZ07363.1"/>
    <property type="molecule type" value="Genomic_DNA"/>
</dbReference>
<evidence type="ECO:0000313" key="1">
    <source>
        <dbReference type="EMBL" id="PHZ07363.1"/>
    </source>
</evidence>
<dbReference type="Proteomes" id="UP000242254">
    <property type="component" value="Unassembled WGS sequence"/>
</dbReference>
<gene>
    <name evidence="1" type="ORF">RHIMIDRAFT_274927</name>
</gene>
<dbReference type="GeneID" id="35443496"/>
<keyword evidence="2" id="KW-1185">Reference proteome</keyword>